<dbReference type="InterPro" id="IPR006016">
    <property type="entry name" value="UspA"/>
</dbReference>
<organism evidence="3 4">
    <name type="scientific">Ridgeia piscesae</name>
    <name type="common">Tubeworm</name>
    <dbReference type="NCBI Taxonomy" id="27915"/>
    <lineage>
        <taxon>Eukaryota</taxon>
        <taxon>Metazoa</taxon>
        <taxon>Spiralia</taxon>
        <taxon>Lophotrochozoa</taxon>
        <taxon>Annelida</taxon>
        <taxon>Polychaeta</taxon>
        <taxon>Sedentaria</taxon>
        <taxon>Canalipalpata</taxon>
        <taxon>Sabellida</taxon>
        <taxon>Siboglinidae</taxon>
        <taxon>Ridgeia</taxon>
    </lineage>
</organism>
<dbReference type="Proteomes" id="UP001209878">
    <property type="component" value="Unassembled WGS sequence"/>
</dbReference>
<dbReference type="PANTHER" id="PTHR46989:SF3">
    <property type="entry name" value="USPA DOMAIN-CONTAINING PROTEIN"/>
    <property type="match status" value="1"/>
</dbReference>
<dbReference type="PANTHER" id="PTHR46989">
    <property type="entry name" value="USP DOMAIN-CONTAINING PROTEIN"/>
    <property type="match status" value="1"/>
</dbReference>
<dbReference type="InterPro" id="IPR006015">
    <property type="entry name" value="Universal_stress_UspA"/>
</dbReference>
<accession>A0AAD9KC35</accession>
<gene>
    <name evidence="3" type="ORF">NP493_1170g00017</name>
</gene>
<dbReference type="AlphaFoldDB" id="A0AAD9KC35"/>
<comment type="caution">
    <text evidence="3">The sequence shown here is derived from an EMBL/GenBank/DDBJ whole genome shotgun (WGS) entry which is preliminary data.</text>
</comment>
<dbReference type="SUPFAM" id="SSF52402">
    <property type="entry name" value="Adenine nucleotide alpha hydrolases-like"/>
    <property type="match status" value="1"/>
</dbReference>
<name>A0AAD9KC35_RIDPI</name>
<protein>
    <recommendedName>
        <fullName evidence="2">UspA domain-containing protein</fullName>
    </recommendedName>
</protein>
<dbReference type="EMBL" id="JAODUO010001221">
    <property type="protein sequence ID" value="KAK2168601.1"/>
    <property type="molecule type" value="Genomic_DNA"/>
</dbReference>
<dbReference type="Gene3D" id="3.40.50.620">
    <property type="entry name" value="HUPs"/>
    <property type="match status" value="1"/>
</dbReference>
<dbReference type="Pfam" id="PF00582">
    <property type="entry name" value="Usp"/>
    <property type="match status" value="1"/>
</dbReference>
<keyword evidence="1" id="KW-0175">Coiled coil</keyword>
<dbReference type="PRINTS" id="PR01438">
    <property type="entry name" value="UNVRSLSTRESS"/>
</dbReference>
<reference evidence="3" key="1">
    <citation type="journal article" date="2023" name="Mol. Biol. Evol.">
        <title>Third-Generation Sequencing Reveals the Adaptive Role of the Epigenome in Three Deep-Sea Polychaetes.</title>
        <authorList>
            <person name="Perez M."/>
            <person name="Aroh O."/>
            <person name="Sun Y."/>
            <person name="Lan Y."/>
            <person name="Juniper S.K."/>
            <person name="Young C.R."/>
            <person name="Angers B."/>
            <person name="Qian P.Y."/>
        </authorList>
    </citation>
    <scope>NUCLEOTIDE SEQUENCE</scope>
    <source>
        <strain evidence="3">R07B-5</strain>
    </source>
</reference>
<evidence type="ECO:0000256" key="1">
    <source>
        <dbReference type="SAM" id="Coils"/>
    </source>
</evidence>
<feature type="domain" description="UspA" evidence="2">
    <location>
        <begin position="12"/>
        <end position="153"/>
    </location>
</feature>
<feature type="coiled-coil region" evidence="1">
    <location>
        <begin position="61"/>
        <end position="88"/>
    </location>
</feature>
<sequence length="159" mass="17942">MATDKESEGKLVMIAVDGSDQADEALDFYLDNLRQTTDKLLLIHSAEPPYITSHQAVYITGDLWEEMLAKEKEKVRELEERYATKLRERKIPGRIKAVFHDRAGEMIAQTAAEEKVSLVVIGTRGMGKLRRTILGSVSDYVVHHCHCPVVVCRSTKSEK</sequence>
<dbReference type="CDD" id="cd23659">
    <property type="entry name" value="USP_At3g01520-like"/>
    <property type="match status" value="1"/>
</dbReference>
<dbReference type="InterPro" id="IPR014729">
    <property type="entry name" value="Rossmann-like_a/b/a_fold"/>
</dbReference>
<proteinExistence type="predicted"/>
<evidence type="ECO:0000313" key="3">
    <source>
        <dbReference type="EMBL" id="KAK2168601.1"/>
    </source>
</evidence>
<evidence type="ECO:0000313" key="4">
    <source>
        <dbReference type="Proteomes" id="UP001209878"/>
    </source>
</evidence>
<keyword evidence="4" id="KW-1185">Reference proteome</keyword>
<evidence type="ECO:0000259" key="2">
    <source>
        <dbReference type="Pfam" id="PF00582"/>
    </source>
</evidence>